<dbReference type="Proteomes" id="UP000181951">
    <property type="component" value="Unassembled WGS sequence"/>
</dbReference>
<keyword evidence="2" id="KW-1185">Reference proteome</keyword>
<name>A0A1H8Q3S8_9ACTN</name>
<organism evidence="1 2">
    <name type="scientific">Actinacidiphila rubida</name>
    <dbReference type="NCBI Taxonomy" id="310780"/>
    <lineage>
        <taxon>Bacteria</taxon>
        <taxon>Bacillati</taxon>
        <taxon>Actinomycetota</taxon>
        <taxon>Actinomycetes</taxon>
        <taxon>Kitasatosporales</taxon>
        <taxon>Streptomycetaceae</taxon>
        <taxon>Actinacidiphila</taxon>
    </lineage>
</organism>
<dbReference type="OrthoDB" id="4208725at2"/>
<dbReference type="STRING" id="310780.SAMN05216267_102821"/>
<dbReference type="EMBL" id="FODD01000028">
    <property type="protein sequence ID" value="SEO48869.1"/>
    <property type="molecule type" value="Genomic_DNA"/>
</dbReference>
<gene>
    <name evidence="1" type="ORF">SAMN05216267_102821</name>
</gene>
<evidence type="ECO:0000313" key="2">
    <source>
        <dbReference type="Proteomes" id="UP000181951"/>
    </source>
</evidence>
<sequence length="231" mass="24763">MSGESPADSVEALELALNPLVFRIADSTVLIGVKATDRGPELMYTDVGDTVCAVAYTDPEEIRRDLPDGYRLFQITVPDLLRRLHPGCGLLIGPRAASPLMVMPYEREAVLAASVPFPAGAPIRIKKHGVPHRALMAAALPRIEAEPGVLRVYLTRYQVADARMKLLVVYENDPAAEGADATAADAFVDAAAAIELADPMQVVALGDVPEPFLGMLLKDVPPAYVRPGLTR</sequence>
<dbReference type="AlphaFoldDB" id="A0A1H8Q3S8"/>
<evidence type="ECO:0008006" key="3">
    <source>
        <dbReference type="Google" id="ProtNLM"/>
    </source>
</evidence>
<reference evidence="1 2" key="1">
    <citation type="submission" date="2016-10" db="EMBL/GenBank/DDBJ databases">
        <authorList>
            <person name="de Groot N.N."/>
        </authorList>
    </citation>
    <scope>NUCLEOTIDE SEQUENCE [LARGE SCALE GENOMIC DNA]</scope>
    <source>
        <strain evidence="1 2">CGMCC 4.2026</strain>
    </source>
</reference>
<evidence type="ECO:0000313" key="1">
    <source>
        <dbReference type="EMBL" id="SEO48869.1"/>
    </source>
</evidence>
<proteinExistence type="predicted"/>
<protein>
    <recommendedName>
        <fullName evidence="3">SseB protein C-terminal domain-containing protein</fullName>
    </recommendedName>
</protein>
<dbReference type="RefSeq" id="WP_075017624.1">
    <property type="nucleotide sequence ID" value="NZ_FODD01000028.1"/>
</dbReference>
<accession>A0A1H8Q3S8</accession>